<dbReference type="EMBL" id="CAVNYO010000468">
    <property type="protein sequence ID" value="CAK5283579.1"/>
    <property type="molecule type" value="Genomic_DNA"/>
</dbReference>
<dbReference type="Proteomes" id="UP001295794">
    <property type="component" value="Unassembled WGS sequence"/>
</dbReference>
<name>A0AAD2HYN9_9AGAR</name>
<evidence type="ECO:0000313" key="2">
    <source>
        <dbReference type="Proteomes" id="UP001295794"/>
    </source>
</evidence>
<feature type="non-terminal residue" evidence="1">
    <location>
        <position position="104"/>
    </location>
</feature>
<evidence type="ECO:0000313" key="1">
    <source>
        <dbReference type="EMBL" id="CAK5283579.1"/>
    </source>
</evidence>
<keyword evidence="2" id="KW-1185">Reference proteome</keyword>
<reference evidence="1" key="1">
    <citation type="submission" date="2023-11" db="EMBL/GenBank/DDBJ databases">
        <authorList>
            <person name="De Vega J J."/>
            <person name="De Vega J J."/>
        </authorList>
    </citation>
    <scope>NUCLEOTIDE SEQUENCE</scope>
</reference>
<accession>A0AAD2HYN9</accession>
<proteinExistence type="predicted"/>
<gene>
    <name evidence="1" type="ORF">MYCIT1_LOCUS36213</name>
</gene>
<organism evidence="1 2">
    <name type="scientific">Mycena citricolor</name>
    <dbReference type="NCBI Taxonomy" id="2018698"/>
    <lineage>
        <taxon>Eukaryota</taxon>
        <taxon>Fungi</taxon>
        <taxon>Dikarya</taxon>
        <taxon>Basidiomycota</taxon>
        <taxon>Agaricomycotina</taxon>
        <taxon>Agaricomycetes</taxon>
        <taxon>Agaricomycetidae</taxon>
        <taxon>Agaricales</taxon>
        <taxon>Marasmiineae</taxon>
        <taxon>Mycenaceae</taxon>
        <taxon>Mycena</taxon>
    </lineage>
</organism>
<comment type="caution">
    <text evidence="1">The sequence shown here is derived from an EMBL/GenBank/DDBJ whole genome shotgun (WGS) entry which is preliminary data.</text>
</comment>
<feature type="non-terminal residue" evidence="1">
    <location>
        <position position="1"/>
    </location>
</feature>
<sequence length="104" mass="10650">AAGASTSMCGCISGGIEIGGIHYGDISASEEICTCASLLASLVADIKLSPITWALDVLGHGAVIASLTDKLNNCDTKRTCSLPAFAESRCKRDDICGFECSGGY</sequence>
<protein>
    <submittedName>
        <fullName evidence="1">Uncharacterized protein</fullName>
    </submittedName>
</protein>
<dbReference type="AlphaFoldDB" id="A0AAD2HYN9"/>